<dbReference type="Proteomes" id="UP000887576">
    <property type="component" value="Unplaced"/>
</dbReference>
<dbReference type="WBParaSite" id="JU765_v2.g8171.t1">
    <property type="protein sequence ID" value="JU765_v2.g8171.t1"/>
    <property type="gene ID" value="JU765_v2.g8171"/>
</dbReference>
<organism evidence="1 2">
    <name type="scientific">Panagrolaimus sp. JU765</name>
    <dbReference type="NCBI Taxonomy" id="591449"/>
    <lineage>
        <taxon>Eukaryota</taxon>
        <taxon>Metazoa</taxon>
        <taxon>Ecdysozoa</taxon>
        <taxon>Nematoda</taxon>
        <taxon>Chromadorea</taxon>
        <taxon>Rhabditida</taxon>
        <taxon>Tylenchina</taxon>
        <taxon>Panagrolaimomorpha</taxon>
        <taxon>Panagrolaimoidea</taxon>
        <taxon>Panagrolaimidae</taxon>
        <taxon>Panagrolaimus</taxon>
    </lineage>
</organism>
<reference evidence="2" key="1">
    <citation type="submission" date="2022-11" db="UniProtKB">
        <authorList>
            <consortium name="WormBaseParasite"/>
        </authorList>
    </citation>
    <scope>IDENTIFICATION</scope>
</reference>
<proteinExistence type="predicted"/>
<sequence length="118" mass="13883">MTIFFYEVEESKCVQNCTIEQACAQLFGWKITSCIHRDYLFQELSESSGYDYDDSTTTTLSNTTKLSSMKSLEKIDWSFYTFLLLLLLNFLIFIKLIMKKNKPEKITEMDRMSDILPQ</sequence>
<evidence type="ECO:0000313" key="2">
    <source>
        <dbReference type="WBParaSite" id="JU765_v2.g8171.t1"/>
    </source>
</evidence>
<evidence type="ECO:0000313" key="1">
    <source>
        <dbReference type="Proteomes" id="UP000887576"/>
    </source>
</evidence>
<protein>
    <submittedName>
        <fullName evidence="2">Apple domain-containing protein</fullName>
    </submittedName>
</protein>
<name>A0AC34RM15_9BILA</name>
<accession>A0AC34RM15</accession>